<evidence type="ECO:0000313" key="1">
    <source>
        <dbReference type="EMBL" id="TFK28345.1"/>
    </source>
</evidence>
<proteinExistence type="predicted"/>
<evidence type="ECO:0000313" key="2">
    <source>
        <dbReference type="Proteomes" id="UP000307440"/>
    </source>
</evidence>
<name>A0A5C3L6P2_COPMA</name>
<gene>
    <name evidence="1" type="ORF">FA15DRAFT_691826</name>
</gene>
<dbReference type="Proteomes" id="UP000307440">
    <property type="component" value="Unassembled WGS sequence"/>
</dbReference>
<sequence length="125" mass="14410">MRLRNYKETAPYTIEDTLLDVHPHSLDEPFHWCPKPGAPVWVKVPDTPGNLVRWRKGQINDEGDLVYTQLASLLLLKQGIFRSYIVKVTVKRQELKYTFIPGLQPELKPDSPEVRELLRSAGVFV</sequence>
<protein>
    <submittedName>
        <fullName evidence="1">Uncharacterized protein</fullName>
    </submittedName>
</protein>
<dbReference type="OrthoDB" id="3205170at2759"/>
<dbReference type="EMBL" id="ML210156">
    <property type="protein sequence ID" value="TFK28345.1"/>
    <property type="molecule type" value="Genomic_DNA"/>
</dbReference>
<organism evidence="1 2">
    <name type="scientific">Coprinopsis marcescibilis</name>
    <name type="common">Agaric fungus</name>
    <name type="synonym">Psathyrella marcescibilis</name>
    <dbReference type="NCBI Taxonomy" id="230819"/>
    <lineage>
        <taxon>Eukaryota</taxon>
        <taxon>Fungi</taxon>
        <taxon>Dikarya</taxon>
        <taxon>Basidiomycota</taxon>
        <taxon>Agaricomycotina</taxon>
        <taxon>Agaricomycetes</taxon>
        <taxon>Agaricomycetidae</taxon>
        <taxon>Agaricales</taxon>
        <taxon>Agaricineae</taxon>
        <taxon>Psathyrellaceae</taxon>
        <taxon>Coprinopsis</taxon>
    </lineage>
</organism>
<accession>A0A5C3L6P2</accession>
<reference evidence="1 2" key="1">
    <citation type="journal article" date="2019" name="Nat. Ecol. Evol.">
        <title>Megaphylogeny resolves global patterns of mushroom evolution.</title>
        <authorList>
            <person name="Varga T."/>
            <person name="Krizsan K."/>
            <person name="Foldi C."/>
            <person name="Dima B."/>
            <person name="Sanchez-Garcia M."/>
            <person name="Sanchez-Ramirez S."/>
            <person name="Szollosi G.J."/>
            <person name="Szarkandi J.G."/>
            <person name="Papp V."/>
            <person name="Albert L."/>
            <person name="Andreopoulos W."/>
            <person name="Angelini C."/>
            <person name="Antonin V."/>
            <person name="Barry K.W."/>
            <person name="Bougher N.L."/>
            <person name="Buchanan P."/>
            <person name="Buyck B."/>
            <person name="Bense V."/>
            <person name="Catcheside P."/>
            <person name="Chovatia M."/>
            <person name="Cooper J."/>
            <person name="Damon W."/>
            <person name="Desjardin D."/>
            <person name="Finy P."/>
            <person name="Geml J."/>
            <person name="Haridas S."/>
            <person name="Hughes K."/>
            <person name="Justo A."/>
            <person name="Karasinski D."/>
            <person name="Kautmanova I."/>
            <person name="Kiss B."/>
            <person name="Kocsube S."/>
            <person name="Kotiranta H."/>
            <person name="LaButti K.M."/>
            <person name="Lechner B.E."/>
            <person name="Liimatainen K."/>
            <person name="Lipzen A."/>
            <person name="Lukacs Z."/>
            <person name="Mihaltcheva S."/>
            <person name="Morgado L.N."/>
            <person name="Niskanen T."/>
            <person name="Noordeloos M.E."/>
            <person name="Ohm R.A."/>
            <person name="Ortiz-Santana B."/>
            <person name="Ovrebo C."/>
            <person name="Racz N."/>
            <person name="Riley R."/>
            <person name="Savchenko A."/>
            <person name="Shiryaev A."/>
            <person name="Soop K."/>
            <person name="Spirin V."/>
            <person name="Szebenyi C."/>
            <person name="Tomsovsky M."/>
            <person name="Tulloss R.E."/>
            <person name="Uehling J."/>
            <person name="Grigoriev I.V."/>
            <person name="Vagvolgyi C."/>
            <person name="Papp T."/>
            <person name="Martin F.M."/>
            <person name="Miettinen O."/>
            <person name="Hibbett D.S."/>
            <person name="Nagy L.G."/>
        </authorList>
    </citation>
    <scope>NUCLEOTIDE SEQUENCE [LARGE SCALE GENOMIC DNA]</scope>
    <source>
        <strain evidence="1 2">CBS 121175</strain>
    </source>
</reference>
<keyword evidence="2" id="KW-1185">Reference proteome</keyword>
<dbReference type="AlphaFoldDB" id="A0A5C3L6P2"/>